<feature type="domain" description="Pyrroline-5-carboxylate reductase dimerisation" evidence="8">
    <location>
        <begin position="159"/>
        <end position="260"/>
    </location>
</feature>
<keyword evidence="4" id="KW-0028">Amino-acid biosynthesis</keyword>
<dbReference type="KEGG" id="fte:Fluta_3537"/>
<name>F2ID91_FLUTR</name>
<keyword evidence="10" id="KW-1185">Reference proteome</keyword>
<dbReference type="Proteomes" id="UP000007463">
    <property type="component" value="Chromosome"/>
</dbReference>
<evidence type="ECO:0000256" key="6">
    <source>
        <dbReference type="PIRSR" id="PIRSR000193-1"/>
    </source>
</evidence>
<dbReference type="UniPathway" id="UPA00098">
    <property type="reaction ID" value="UER00361"/>
</dbReference>
<evidence type="ECO:0000259" key="8">
    <source>
        <dbReference type="Pfam" id="PF14748"/>
    </source>
</evidence>
<reference evidence="9 10" key="1">
    <citation type="journal article" date="2011" name="Stand. Genomic Sci.">
        <title>Complete genome sequence of the gliding freshwater bacterium Fluviicola taffensis type strain (RW262).</title>
        <authorList>
            <person name="Woyke T."/>
            <person name="Chertkov O."/>
            <person name="Lapidus A."/>
            <person name="Nolan M."/>
            <person name="Lucas S."/>
            <person name="Del Rio T.G."/>
            <person name="Tice H."/>
            <person name="Cheng J.F."/>
            <person name="Tapia R."/>
            <person name="Han C."/>
            <person name="Goodwin L."/>
            <person name="Pitluck S."/>
            <person name="Liolios K."/>
            <person name="Pagani I."/>
            <person name="Ivanova N."/>
            <person name="Huntemann M."/>
            <person name="Mavromatis K."/>
            <person name="Mikhailova N."/>
            <person name="Pati A."/>
            <person name="Chen A."/>
            <person name="Palaniappan K."/>
            <person name="Land M."/>
            <person name="Hauser L."/>
            <person name="Brambilla E.M."/>
            <person name="Rohde M."/>
            <person name="Mwirichia R."/>
            <person name="Sikorski J."/>
            <person name="Tindall B.J."/>
            <person name="Goker M."/>
            <person name="Bristow J."/>
            <person name="Eisen J.A."/>
            <person name="Markowitz V."/>
            <person name="Hugenholtz P."/>
            <person name="Klenk H.P."/>
            <person name="Kyrpides N.C."/>
        </authorList>
    </citation>
    <scope>NUCLEOTIDE SEQUENCE [LARGE SCALE GENOMIC DNA]</scope>
    <source>
        <strain evidence="10">DSM 16823 / RW262 / RW262</strain>
    </source>
</reference>
<dbReference type="Pfam" id="PF03807">
    <property type="entry name" value="F420_oxidored"/>
    <property type="match status" value="1"/>
</dbReference>
<dbReference type="OrthoDB" id="9805754at2"/>
<dbReference type="InterPro" id="IPR029036">
    <property type="entry name" value="P5CR_dimer"/>
</dbReference>
<keyword evidence="3 4" id="KW-0560">Oxidoreductase</keyword>
<protein>
    <recommendedName>
        <fullName evidence="4 5">Pyrroline-5-carboxylate reductase</fullName>
        <shortName evidence="4">P5C reductase</shortName>
        <shortName evidence="4">P5CR</shortName>
        <ecNumber evidence="4 5">1.5.1.2</ecNumber>
    </recommendedName>
    <alternativeName>
        <fullName evidence="4">PCA reductase</fullName>
    </alternativeName>
</protein>
<comment type="subcellular location">
    <subcellularLocation>
        <location evidence="4">Cytoplasm</location>
    </subcellularLocation>
</comment>
<dbReference type="InterPro" id="IPR008927">
    <property type="entry name" value="6-PGluconate_DH-like_C_sf"/>
</dbReference>
<keyword evidence="4" id="KW-0963">Cytoplasm</keyword>
<feature type="binding site" evidence="6">
    <location>
        <begin position="66"/>
        <end position="69"/>
    </location>
    <ligand>
        <name>NADP(+)</name>
        <dbReference type="ChEBI" id="CHEBI:58349"/>
    </ligand>
</feature>
<dbReference type="HAMAP" id="MF_01925">
    <property type="entry name" value="P5C_reductase"/>
    <property type="match status" value="1"/>
</dbReference>
<keyword evidence="2 4" id="KW-0521">NADP</keyword>
<comment type="catalytic activity">
    <reaction evidence="4">
        <text>L-proline + NADP(+) = (S)-1-pyrroline-5-carboxylate + NADPH + 2 H(+)</text>
        <dbReference type="Rhea" id="RHEA:14109"/>
        <dbReference type="ChEBI" id="CHEBI:15378"/>
        <dbReference type="ChEBI" id="CHEBI:17388"/>
        <dbReference type="ChEBI" id="CHEBI:57783"/>
        <dbReference type="ChEBI" id="CHEBI:58349"/>
        <dbReference type="ChEBI" id="CHEBI:60039"/>
        <dbReference type="EC" id="1.5.1.2"/>
    </reaction>
</comment>
<dbReference type="NCBIfam" id="TIGR00112">
    <property type="entry name" value="proC"/>
    <property type="match status" value="1"/>
</dbReference>
<dbReference type="GO" id="GO:0004735">
    <property type="term" value="F:pyrroline-5-carboxylate reductase activity"/>
    <property type="evidence" value="ECO:0007669"/>
    <property type="project" value="UniProtKB-UniRule"/>
</dbReference>
<evidence type="ECO:0000256" key="2">
    <source>
        <dbReference type="ARBA" id="ARBA00022857"/>
    </source>
</evidence>
<dbReference type="Pfam" id="PF14748">
    <property type="entry name" value="P5CR_dimer"/>
    <property type="match status" value="1"/>
</dbReference>
<evidence type="ECO:0000256" key="4">
    <source>
        <dbReference type="HAMAP-Rule" id="MF_01925"/>
    </source>
</evidence>
<evidence type="ECO:0000256" key="3">
    <source>
        <dbReference type="ARBA" id="ARBA00023002"/>
    </source>
</evidence>
<dbReference type="STRING" id="755732.Fluta_3537"/>
<dbReference type="EMBL" id="CP002542">
    <property type="protein sequence ID" value="AEA45506.1"/>
    <property type="molecule type" value="Genomic_DNA"/>
</dbReference>
<sequence length="262" mass="28809">MERIGIVGCGNLGLSLLKGLRKQYPNSSIIASRRNISELVSLQDDLTHFTTNNQELLDSCDYLIIALKPYTIISFLEEHRNFIDTKRHTIISVATGIRIQEIQTALQSTQISVYRGMPNTAADVQESMTALSVIVDPLNRKEQVSELFGAIGETVWIDEQLMESATILGACGIAYALRFIRAMIQGGIEVGFDAKTANKIVNQTVKGAAQLLIQNGLHPEEEIDKVTTPKGCTIVGLNEMEHSGFSSALIKGIVTSYQKIER</sequence>
<dbReference type="EC" id="1.5.1.2" evidence="4 5"/>
<feature type="binding site" evidence="6">
    <location>
        <position position="53"/>
    </location>
    <ligand>
        <name>NADPH</name>
        <dbReference type="ChEBI" id="CHEBI:57783"/>
    </ligand>
</feature>
<dbReference type="FunFam" id="1.10.3730.10:FF:000001">
    <property type="entry name" value="Pyrroline-5-carboxylate reductase"/>
    <property type="match status" value="1"/>
</dbReference>
<proteinExistence type="inferred from homology"/>
<dbReference type="InterPro" id="IPR036291">
    <property type="entry name" value="NAD(P)-bd_dom_sf"/>
</dbReference>
<accession>F2ID91</accession>
<dbReference type="SUPFAM" id="SSF48179">
    <property type="entry name" value="6-phosphogluconate dehydrogenase C-terminal domain-like"/>
    <property type="match status" value="1"/>
</dbReference>
<dbReference type="SUPFAM" id="SSF51735">
    <property type="entry name" value="NAD(P)-binding Rossmann-fold domains"/>
    <property type="match status" value="1"/>
</dbReference>
<dbReference type="PANTHER" id="PTHR11645">
    <property type="entry name" value="PYRROLINE-5-CARBOXYLATE REDUCTASE"/>
    <property type="match status" value="1"/>
</dbReference>
<dbReference type="HOGENOM" id="CLU_042344_1_2_10"/>
<dbReference type="PANTHER" id="PTHR11645:SF0">
    <property type="entry name" value="PYRROLINE-5-CARBOXYLATE REDUCTASE 3"/>
    <property type="match status" value="1"/>
</dbReference>
<comment type="similarity">
    <text evidence="1 4">Belongs to the pyrroline-5-carboxylate reductase family.</text>
</comment>
<evidence type="ECO:0000256" key="1">
    <source>
        <dbReference type="ARBA" id="ARBA00005525"/>
    </source>
</evidence>
<dbReference type="InterPro" id="IPR000304">
    <property type="entry name" value="Pyrroline-COOH_reductase"/>
</dbReference>
<dbReference type="GO" id="GO:0055129">
    <property type="term" value="P:L-proline biosynthetic process"/>
    <property type="evidence" value="ECO:0007669"/>
    <property type="project" value="UniProtKB-UniRule"/>
</dbReference>
<dbReference type="RefSeq" id="WP_013688273.1">
    <property type="nucleotide sequence ID" value="NC_015321.1"/>
</dbReference>
<dbReference type="eggNOG" id="COG0345">
    <property type="taxonomic scope" value="Bacteria"/>
</dbReference>
<dbReference type="GO" id="GO:0005737">
    <property type="term" value="C:cytoplasm"/>
    <property type="evidence" value="ECO:0007669"/>
    <property type="project" value="UniProtKB-SubCell"/>
</dbReference>
<evidence type="ECO:0000256" key="5">
    <source>
        <dbReference type="NCBIfam" id="TIGR00112"/>
    </source>
</evidence>
<dbReference type="InterPro" id="IPR028939">
    <property type="entry name" value="P5C_Rdtase_cat_N"/>
</dbReference>
<organism evidence="9 10">
    <name type="scientific">Fluviicola taffensis (strain DSM 16823 / NCIMB 13979 / RW262)</name>
    <dbReference type="NCBI Taxonomy" id="755732"/>
    <lineage>
        <taxon>Bacteria</taxon>
        <taxon>Pseudomonadati</taxon>
        <taxon>Bacteroidota</taxon>
        <taxon>Flavobacteriia</taxon>
        <taxon>Flavobacteriales</taxon>
        <taxon>Crocinitomicaceae</taxon>
        <taxon>Fluviicola</taxon>
    </lineage>
</organism>
<dbReference type="Gene3D" id="3.40.50.720">
    <property type="entry name" value="NAD(P)-binding Rossmann-like Domain"/>
    <property type="match status" value="1"/>
</dbReference>
<dbReference type="Gene3D" id="1.10.3730.10">
    <property type="entry name" value="ProC C-terminal domain-like"/>
    <property type="match status" value="1"/>
</dbReference>
<evidence type="ECO:0000313" key="10">
    <source>
        <dbReference type="Proteomes" id="UP000007463"/>
    </source>
</evidence>
<keyword evidence="4" id="KW-0641">Proline biosynthesis</keyword>
<comment type="catalytic activity">
    <reaction evidence="4">
        <text>L-proline + NAD(+) = (S)-1-pyrroline-5-carboxylate + NADH + 2 H(+)</text>
        <dbReference type="Rhea" id="RHEA:14105"/>
        <dbReference type="ChEBI" id="CHEBI:15378"/>
        <dbReference type="ChEBI" id="CHEBI:17388"/>
        <dbReference type="ChEBI" id="CHEBI:57540"/>
        <dbReference type="ChEBI" id="CHEBI:57945"/>
        <dbReference type="ChEBI" id="CHEBI:60039"/>
        <dbReference type="EC" id="1.5.1.2"/>
    </reaction>
</comment>
<comment type="pathway">
    <text evidence="4">Amino-acid biosynthesis; L-proline biosynthesis; L-proline from L-glutamate 5-semialdehyde: step 1/1.</text>
</comment>
<gene>
    <name evidence="4" type="primary">proC</name>
    <name evidence="9" type="ordered locus">Fluta_3537</name>
</gene>
<dbReference type="PIRSF" id="PIRSF000193">
    <property type="entry name" value="Pyrrol-5-carb_rd"/>
    <property type="match status" value="1"/>
</dbReference>
<dbReference type="AlphaFoldDB" id="F2ID91"/>
<feature type="domain" description="Pyrroline-5-carboxylate reductase catalytic N-terminal" evidence="7">
    <location>
        <begin position="3"/>
        <end position="95"/>
    </location>
</feature>
<reference evidence="10" key="2">
    <citation type="submission" date="2011-02" db="EMBL/GenBank/DDBJ databases">
        <title>The complete genome of Fluviicola taffensis DSM 16823.</title>
        <authorList>
            <consortium name="US DOE Joint Genome Institute (JGI-PGF)"/>
            <person name="Lucas S."/>
            <person name="Copeland A."/>
            <person name="Lapidus A."/>
            <person name="Bruce D."/>
            <person name="Goodwin L."/>
            <person name="Pitluck S."/>
            <person name="Kyrpides N."/>
            <person name="Mavromatis K."/>
            <person name="Ivanova N."/>
            <person name="Mikhailova N."/>
            <person name="Pagani I."/>
            <person name="Chertkov O."/>
            <person name="Detter J.C."/>
            <person name="Han C."/>
            <person name="Tapia R."/>
            <person name="Land M."/>
            <person name="Hauser L."/>
            <person name="Markowitz V."/>
            <person name="Cheng J.-F."/>
            <person name="Hugenholtz P."/>
            <person name="Woyke T."/>
            <person name="Wu D."/>
            <person name="Tindall B."/>
            <person name="Pomrenke H.G."/>
            <person name="Brambilla E."/>
            <person name="Klenk H.-P."/>
            <person name="Eisen J.A."/>
        </authorList>
    </citation>
    <scope>NUCLEOTIDE SEQUENCE [LARGE SCALE GENOMIC DNA]</scope>
    <source>
        <strain evidence="10">DSM 16823 / RW262 / RW262</strain>
    </source>
</reference>
<comment type="function">
    <text evidence="4">Catalyzes the reduction of 1-pyrroline-5-carboxylate (PCA) to L-proline.</text>
</comment>
<evidence type="ECO:0000259" key="7">
    <source>
        <dbReference type="Pfam" id="PF03807"/>
    </source>
</evidence>
<evidence type="ECO:0000313" key="9">
    <source>
        <dbReference type="EMBL" id="AEA45506.1"/>
    </source>
</evidence>